<dbReference type="InterPro" id="IPR023885">
    <property type="entry name" value="4Fe4S-binding_SPASM_dom"/>
</dbReference>
<keyword evidence="2" id="KW-0004">4Fe-4S</keyword>
<evidence type="ECO:0000256" key="6">
    <source>
        <dbReference type="ARBA" id="ARBA00023014"/>
    </source>
</evidence>
<dbReference type="CDD" id="cd01335">
    <property type="entry name" value="Radical_SAM"/>
    <property type="match status" value="1"/>
</dbReference>
<dbReference type="InterPro" id="IPR006638">
    <property type="entry name" value="Elp3/MiaA/NifB-like_rSAM"/>
</dbReference>
<dbReference type="SMART" id="SM00729">
    <property type="entry name" value="Elp3"/>
    <property type="match status" value="1"/>
</dbReference>
<reference evidence="9" key="1">
    <citation type="submission" date="2020-05" db="EMBL/GenBank/DDBJ databases">
        <authorList>
            <person name="Zeng H."/>
            <person name="Chan Y.K."/>
            <person name="Watt R.M."/>
        </authorList>
    </citation>
    <scope>NUCLEOTIDE SEQUENCE</scope>
    <source>
        <strain evidence="9">ATCC 700773</strain>
    </source>
</reference>
<evidence type="ECO:0000256" key="4">
    <source>
        <dbReference type="ARBA" id="ARBA00022723"/>
    </source>
</evidence>
<dbReference type="Pfam" id="PF13186">
    <property type="entry name" value="SPASM"/>
    <property type="match status" value="1"/>
</dbReference>
<dbReference type="Proteomes" id="UP000671995">
    <property type="component" value="Chromosome"/>
</dbReference>
<dbReference type="PANTHER" id="PTHR11228">
    <property type="entry name" value="RADICAL SAM DOMAIN PROTEIN"/>
    <property type="match status" value="1"/>
</dbReference>
<dbReference type="PANTHER" id="PTHR11228:SF7">
    <property type="entry name" value="PQQA PEPTIDE CYCLASE"/>
    <property type="match status" value="1"/>
</dbReference>
<dbReference type="Gene3D" id="3.20.20.70">
    <property type="entry name" value="Aldolase class I"/>
    <property type="match status" value="2"/>
</dbReference>
<reference evidence="9" key="2">
    <citation type="journal article" date="2021" name="Microbiol. Resour. Announc.">
        <title>Complete Genome Sequences of Three Human Oral Treponema parvum Isolates.</title>
        <authorList>
            <person name="Zeng H."/>
            <person name="Watt R.M."/>
        </authorList>
    </citation>
    <scope>NUCLEOTIDE SEQUENCE</scope>
    <source>
        <strain evidence="9">ATCC 700773</strain>
    </source>
</reference>
<gene>
    <name evidence="9" type="ORF">HRI96_00585</name>
</gene>
<dbReference type="Pfam" id="PF04055">
    <property type="entry name" value="Radical_SAM"/>
    <property type="match status" value="1"/>
</dbReference>
<keyword evidence="5" id="KW-0408">Iron</keyword>
<evidence type="ECO:0000256" key="7">
    <source>
        <dbReference type="SAM" id="MobiDB-lite"/>
    </source>
</evidence>
<keyword evidence="4" id="KW-0479">Metal-binding</keyword>
<sequence>MAQQYFAFQWHITDECDQRCKHCYIFAEGHPALITMSRERMERVFFNALDFCKTFDRLPYFYITGGDPILHPHFWFLLSLMKERSIPFTLMGNPFHLTDEVCRKMREHGCDKYQMSIDGMEKTHDWFREKGSFKTTLEKIKVINDADITSVIMTTVSGTNIDEIPGVIDAVVAAEAEVYAFSRYVPTSCAKGNETSDWYISPERYRDFLEQIDAIYTDYENKSCKTYFNRKDHLWTLFDYEHGRFELPSRTPTGTMASETVNAGSSDAGTASDPSNSGVKHNADDLIIYGGCNCGNCHITILPTGDIYACRRVANSRVGNACTENLADVWTGGKMEAYREYGKFSKCSKCELLSYCRGCPAVANALGGDFYAPDPQCWKEVV</sequence>
<organism evidence="9 10">
    <name type="scientific">Treponema parvum</name>
    <dbReference type="NCBI Taxonomy" id="138851"/>
    <lineage>
        <taxon>Bacteria</taxon>
        <taxon>Pseudomonadati</taxon>
        <taxon>Spirochaetota</taxon>
        <taxon>Spirochaetia</taxon>
        <taxon>Spirochaetales</taxon>
        <taxon>Treponemataceae</taxon>
        <taxon>Treponema</taxon>
    </lineage>
</organism>
<evidence type="ECO:0000313" key="10">
    <source>
        <dbReference type="Proteomes" id="UP000671995"/>
    </source>
</evidence>
<keyword evidence="6" id="KW-0411">Iron-sulfur</keyword>
<proteinExistence type="predicted"/>
<dbReference type="InterPro" id="IPR058240">
    <property type="entry name" value="rSAM_sf"/>
</dbReference>
<evidence type="ECO:0000256" key="2">
    <source>
        <dbReference type="ARBA" id="ARBA00022485"/>
    </source>
</evidence>
<dbReference type="SFLD" id="SFLDG01386">
    <property type="entry name" value="main_SPASM_domain-containing"/>
    <property type="match status" value="1"/>
</dbReference>
<dbReference type="InterPro" id="IPR050377">
    <property type="entry name" value="Radical_SAM_PqqE_MftC-like"/>
</dbReference>
<protein>
    <submittedName>
        <fullName evidence="9">Radical SAM protein</fullName>
    </submittedName>
</protein>
<dbReference type="GO" id="GO:0046872">
    <property type="term" value="F:metal ion binding"/>
    <property type="evidence" value="ECO:0007669"/>
    <property type="project" value="UniProtKB-KW"/>
</dbReference>
<feature type="region of interest" description="Disordered" evidence="7">
    <location>
        <begin position="250"/>
        <end position="277"/>
    </location>
</feature>
<dbReference type="EMBL" id="CP054257">
    <property type="protein sequence ID" value="QTQ10820.1"/>
    <property type="molecule type" value="Genomic_DNA"/>
</dbReference>
<dbReference type="SUPFAM" id="SSF102114">
    <property type="entry name" value="Radical SAM enzymes"/>
    <property type="match status" value="2"/>
</dbReference>
<evidence type="ECO:0000313" key="9">
    <source>
        <dbReference type="EMBL" id="QTQ10820.1"/>
    </source>
</evidence>
<dbReference type="NCBIfam" id="TIGR04085">
    <property type="entry name" value="rSAM_more_4Fe4S"/>
    <property type="match status" value="1"/>
</dbReference>
<dbReference type="InterPro" id="IPR013785">
    <property type="entry name" value="Aldolase_TIM"/>
</dbReference>
<dbReference type="PIRSF" id="PIRSF037420">
    <property type="entry name" value="PQQ_syn_pqqE"/>
    <property type="match status" value="1"/>
</dbReference>
<dbReference type="SFLD" id="SFLDS00029">
    <property type="entry name" value="Radical_SAM"/>
    <property type="match status" value="1"/>
</dbReference>
<dbReference type="GO" id="GO:0051539">
    <property type="term" value="F:4 iron, 4 sulfur cluster binding"/>
    <property type="evidence" value="ECO:0007669"/>
    <property type="project" value="UniProtKB-KW"/>
</dbReference>
<dbReference type="PROSITE" id="PS51918">
    <property type="entry name" value="RADICAL_SAM"/>
    <property type="match status" value="1"/>
</dbReference>
<evidence type="ECO:0000256" key="1">
    <source>
        <dbReference type="ARBA" id="ARBA00001966"/>
    </source>
</evidence>
<evidence type="ECO:0000259" key="8">
    <source>
        <dbReference type="PROSITE" id="PS51918"/>
    </source>
</evidence>
<dbReference type="SFLD" id="SFLDG01067">
    <property type="entry name" value="SPASM/twitch_domain_containing"/>
    <property type="match status" value="1"/>
</dbReference>
<keyword evidence="3" id="KW-0949">S-adenosyl-L-methionine</keyword>
<name>A0A975EXG2_9SPIR</name>
<feature type="domain" description="Radical SAM core" evidence="8">
    <location>
        <begin position="1"/>
        <end position="218"/>
    </location>
</feature>
<dbReference type="InterPro" id="IPR007197">
    <property type="entry name" value="rSAM"/>
</dbReference>
<evidence type="ECO:0000256" key="5">
    <source>
        <dbReference type="ARBA" id="ARBA00023004"/>
    </source>
</evidence>
<dbReference type="AlphaFoldDB" id="A0A975EXG2"/>
<dbReference type="RefSeq" id="WP_210117617.1">
    <property type="nucleotide sequence ID" value="NZ_CP054257.1"/>
</dbReference>
<comment type="cofactor">
    <cofactor evidence="1">
        <name>[4Fe-4S] cluster</name>
        <dbReference type="ChEBI" id="CHEBI:49883"/>
    </cofactor>
</comment>
<evidence type="ECO:0000256" key="3">
    <source>
        <dbReference type="ARBA" id="ARBA00022691"/>
    </source>
</evidence>
<dbReference type="InterPro" id="IPR017200">
    <property type="entry name" value="PqqE-like"/>
</dbReference>
<dbReference type="GO" id="GO:0003824">
    <property type="term" value="F:catalytic activity"/>
    <property type="evidence" value="ECO:0007669"/>
    <property type="project" value="InterPro"/>
</dbReference>
<accession>A0A975EXG2</accession>